<feature type="region of interest" description="Disordered" evidence="1">
    <location>
        <begin position="61"/>
        <end position="98"/>
    </location>
</feature>
<comment type="caution">
    <text evidence="2">The sequence shown here is derived from an EMBL/GenBank/DDBJ whole genome shotgun (WGS) entry which is preliminary data.</text>
</comment>
<feature type="compositionally biased region" description="Basic and acidic residues" evidence="1">
    <location>
        <begin position="61"/>
        <end position="90"/>
    </location>
</feature>
<name>A0AAN8LLT8_9TELE</name>
<dbReference type="EMBL" id="JAGTTL010000018">
    <property type="protein sequence ID" value="KAK6308845.1"/>
    <property type="molecule type" value="Genomic_DNA"/>
</dbReference>
<dbReference type="Proteomes" id="UP001356427">
    <property type="component" value="Unassembled WGS sequence"/>
</dbReference>
<gene>
    <name evidence="2" type="ORF">J4Q44_G00203080</name>
</gene>
<dbReference type="AlphaFoldDB" id="A0AAN8LLT8"/>
<sequence>MYSPGHCAQLCTYNIIENESKDIIHIVTVDRRERQRSSVVMGKQAFIRTIDQLILEIQRKERTPESSVDEKTGGLIRATKEMDPETRSPKTTEVPAPTMAELMQAQVHRGEDMA</sequence>
<evidence type="ECO:0000313" key="3">
    <source>
        <dbReference type="Proteomes" id="UP001356427"/>
    </source>
</evidence>
<reference evidence="2 3" key="1">
    <citation type="submission" date="2021-04" db="EMBL/GenBank/DDBJ databases">
        <authorList>
            <person name="De Guttry C."/>
            <person name="Zahm M."/>
            <person name="Klopp C."/>
            <person name="Cabau C."/>
            <person name="Louis A."/>
            <person name="Berthelot C."/>
            <person name="Parey E."/>
            <person name="Roest Crollius H."/>
            <person name="Montfort J."/>
            <person name="Robinson-Rechavi M."/>
            <person name="Bucao C."/>
            <person name="Bouchez O."/>
            <person name="Gislard M."/>
            <person name="Lluch J."/>
            <person name="Milhes M."/>
            <person name="Lampietro C."/>
            <person name="Lopez Roques C."/>
            <person name="Donnadieu C."/>
            <person name="Braasch I."/>
            <person name="Desvignes T."/>
            <person name="Postlethwait J."/>
            <person name="Bobe J."/>
            <person name="Wedekind C."/>
            <person name="Guiguen Y."/>
        </authorList>
    </citation>
    <scope>NUCLEOTIDE SEQUENCE [LARGE SCALE GENOMIC DNA]</scope>
    <source>
        <strain evidence="2">Cs_M1</strain>
        <tissue evidence="2">Blood</tissue>
    </source>
</reference>
<organism evidence="2 3">
    <name type="scientific">Coregonus suidteri</name>
    <dbReference type="NCBI Taxonomy" id="861788"/>
    <lineage>
        <taxon>Eukaryota</taxon>
        <taxon>Metazoa</taxon>
        <taxon>Chordata</taxon>
        <taxon>Craniata</taxon>
        <taxon>Vertebrata</taxon>
        <taxon>Euteleostomi</taxon>
        <taxon>Actinopterygii</taxon>
        <taxon>Neopterygii</taxon>
        <taxon>Teleostei</taxon>
        <taxon>Protacanthopterygii</taxon>
        <taxon>Salmoniformes</taxon>
        <taxon>Salmonidae</taxon>
        <taxon>Coregoninae</taxon>
        <taxon>Coregonus</taxon>
    </lineage>
</organism>
<protein>
    <submittedName>
        <fullName evidence="2">Uncharacterized protein</fullName>
    </submittedName>
</protein>
<evidence type="ECO:0000256" key="1">
    <source>
        <dbReference type="SAM" id="MobiDB-lite"/>
    </source>
</evidence>
<keyword evidence="3" id="KW-1185">Reference proteome</keyword>
<accession>A0AAN8LLT8</accession>
<evidence type="ECO:0000313" key="2">
    <source>
        <dbReference type="EMBL" id="KAK6308845.1"/>
    </source>
</evidence>
<proteinExistence type="predicted"/>